<keyword evidence="3 8" id="KW-0813">Transport</keyword>
<feature type="transmembrane region" description="Helical" evidence="8">
    <location>
        <begin position="58"/>
        <end position="79"/>
    </location>
</feature>
<dbReference type="SUPFAM" id="SSF161098">
    <property type="entry name" value="MetI-like"/>
    <property type="match status" value="1"/>
</dbReference>
<sequence>MFESFDFGVIWRSLPYLFREGMVFTLTLTGLATASGVVLGTLLAMLRLSSFRPLARIAAGYVNLMRSLPLVLVLFWFYFLMPYVGQWVTGSARPMAVGASLSAIVTFTLFEAAYFAEIMRAGIQSIPKGQVAAAQALGMTYWQVMGYIVLPQAFRNMLPVLLTQTIILFQDTSLVYVLSITDFLGAASKIAQRDGRLVEMYLFAAAIYFLVSYLASRLVKTLQARVAITRAP</sequence>
<evidence type="ECO:0000256" key="3">
    <source>
        <dbReference type="ARBA" id="ARBA00022448"/>
    </source>
</evidence>
<evidence type="ECO:0000256" key="5">
    <source>
        <dbReference type="ARBA" id="ARBA00022692"/>
    </source>
</evidence>
<evidence type="ECO:0000256" key="7">
    <source>
        <dbReference type="ARBA" id="ARBA00023136"/>
    </source>
</evidence>
<dbReference type="InterPro" id="IPR000515">
    <property type="entry name" value="MetI-like"/>
</dbReference>
<dbReference type="PROSITE" id="PS50928">
    <property type="entry name" value="ABC_TM1"/>
    <property type="match status" value="1"/>
</dbReference>
<dbReference type="PANTHER" id="PTHR30614:SF1">
    <property type="entry name" value="GLUTAMATE_ASPARTATE IMPORT PERMEASE PROTEIN GLTK"/>
    <property type="match status" value="1"/>
</dbReference>
<dbReference type="PANTHER" id="PTHR30614">
    <property type="entry name" value="MEMBRANE COMPONENT OF AMINO ACID ABC TRANSPORTER"/>
    <property type="match status" value="1"/>
</dbReference>
<evidence type="ECO:0000259" key="9">
    <source>
        <dbReference type="PROSITE" id="PS50928"/>
    </source>
</evidence>
<evidence type="ECO:0000256" key="6">
    <source>
        <dbReference type="ARBA" id="ARBA00022989"/>
    </source>
</evidence>
<evidence type="ECO:0000313" key="11">
    <source>
        <dbReference type="Proteomes" id="UP001262410"/>
    </source>
</evidence>
<feature type="transmembrane region" description="Helical" evidence="8">
    <location>
        <begin position="131"/>
        <end position="150"/>
    </location>
</feature>
<reference evidence="10 11" key="1">
    <citation type="submission" date="2023-07" db="EMBL/GenBank/DDBJ databases">
        <title>Sorghum-associated microbial communities from plants grown in Nebraska, USA.</title>
        <authorList>
            <person name="Schachtman D."/>
        </authorList>
    </citation>
    <scope>NUCLEOTIDE SEQUENCE [LARGE SCALE GENOMIC DNA]</scope>
    <source>
        <strain evidence="10 11">584</strain>
    </source>
</reference>
<comment type="caution">
    <text evidence="10">The sequence shown here is derived from an EMBL/GenBank/DDBJ whole genome shotgun (WGS) entry which is preliminary data.</text>
</comment>
<dbReference type="NCBIfam" id="TIGR01726">
    <property type="entry name" value="HEQRo_perm_3TM"/>
    <property type="match status" value="1"/>
</dbReference>
<keyword evidence="11" id="KW-1185">Reference proteome</keyword>
<keyword evidence="5 8" id="KW-0812">Transmembrane</keyword>
<evidence type="ECO:0000256" key="4">
    <source>
        <dbReference type="ARBA" id="ARBA00022475"/>
    </source>
</evidence>
<evidence type="ECO:0000256" key="2">
    <source>
        <dbReference type="ARBA" id="ARBA00010072"/>
    </source>
</evidence>
<accession>A0ABU1JH97</accession>
<dbReference type="InterPro" id="IPR010065">
    <property type="entry name" value="AA_ABC_transptr_permease_3TM"/>
</dbReference>
<dbReference type="Proteomes" id="UP001262410">
    <property type="component" value="Unassembled WGS sequence"/>
</dbReference>
<feature type="transmembrane region" description="Helical" evidence="8">
    <location>
        <begin position="99"/>
        <end position="119"/>
    </location>
</feature>
<feature type="domain" description="ABC transmembrane type-1" evidence="9">
    <location>
        <begin position="22"/>
        <end position="219"/>
    </location>
</feature>
<keyword evidence="7 8" id="KW-0472">Membrane</keyword>
<dbReference type="InterPro" id="IPR043429">
    <property type="entry name" value="ArtM/GltK/GlnP/TcyL/YhdX-like"/>
</dbReference>
<dbReference type="EMBL" id="JAVDPW010000001">
    <property type="protein sequence ID" value="MDR6287708.1"/>
    <property type="molecule type" value="Genomic_DNA"/>
</dbReference>
<evidence type="ECO:0000313" key="10">
    <source>
        <dbReference type="EMBL" id="MDR6287708.1"/>
    </source>
</evidence>
<dbReference type="Gene3D" id="1.10.3720.10">
    <property type="entry name" value="MetI-like"/>
    <property type="match status" value="1"/>
</dbReference>
<gene>
    <name evidence="10" type="ORF">E9232_000207</name>
</gene>
<keyword evidence="4" id="KW-1003">Cell membrane</keyword>
<evidence type="ECO:0000256" key="1">
    <source>
        <dbReference type="ARBA" id="ARBA00004429"/>
    </source>
</evidence>
<organism evidence="10 11">
    <name type="scientific">Inquilinus ginsengisoli</name>
    <dbReference type="NCBI Taxonomy" id="363840"/>
    <lineage>
        <taxon>Bacteria</taxon>
        <taxon>Pseudomonadati</taxon>
        <taxon>Pseudomonadota</taxon>
        <taxon>Alphaproteobacteria</taxon>
        <taxon>Rhodospirillales</taxon>
        <taxon>Rhodospirillaceae</taxon>
        <taxon>Inquilinus</taxon>
    </lineage>
</organism>
<feature type="transmembrane region" description="Helical" evidence="8">
    <location>
        <begin position="197"/>
        <end position="215"/>
    </location>
</feature>
<dbReference type="InterPro" id="IPR035906">
    <property type="entry name" value="MetI-like_sf"/>
</dbReference>
<evidence type="ECO:0000256" key="8">
    <source>
        <dbReference type="RuleBase" id="RU363032"/>
    </source>
</evidence>
<dbReference type="Pfam" id="PF00528">
    <property type="entry name" value="BPD_transp_1"/>
    <property type="match status" value="1"/>
</dbReference>
<protein>
    <submittedName>
        <fullName evidence="10">Glutamate/aspartate transport system permease protein</fullName>
    </submittedName>
</protein>
<comment type="similarity">
    <text evidence="2">Belongs to the binding-protein-dependent transport system permease family. HisMQ subfamily.</text>
</comment>
<dbReference type="CDD" id="cd06261">
    <property type="entry name" value="TM_PBP2"/>
    <property type="match status" value="1"/>
</dbReference>
<feature type="transmembrane region" description="Helical" evidence="8">
    <location>
        <begin position="22"/>
        <end position="46"/>
    </location>
</feature>
<keyword evidence="6 8" id="KW-1133">Transmembrane helix</keyword>
<name>A0ABU1JH97_9PROT</name>
<proteinExistence type="inferred from homology"/>
<dbReference type="RefSeq" id="WP_309791596.1">
    <property type="nucleotide sequence ID" value="NZ_JAVDPW010000001.1"/>
</dbReference>
<comment type="subcellular location">
    <subcellularLocation>
        <location evidence="1">Cell inner membrane</location>
        <topology evidence="1">Multi-pass membrane protein</topology>
    </subcellularLocation>
    <subcellularLocation>
        <location evidence="8">Cell membrane</location>
        <topology evidence="8">Multi-pass membrane protein</topology>
    </subcellularLocation>
</comment>